<sequence length="279" mass="32512">MSSLPNDIFYNITNFLPNDDITDLMLMSRNFNAHVTLRLKKIDQEMATMNQCIKSFMPNPVPKDDCEWIPQLNLKRFEPIGSKLYAGRWNDGQEDGIDDGMDVAAGWKPAVMIAGPWKPSNWNASRWKRSNPEMSTMNQSIKSFTSSPAPTDNEWIPQLNLKRFEPIGSAAKNQMKKTFQDRNNFLSCFEHIRLELLDKFKKGLSLERFDDLTFLRILMAFVATPRFRQKYSFSGLSALLITHHANCFREKYENFFGPFNETFDDVRRIWSFYNPNYGV</sequence>
<dbReference type="PROSITE" id="PS50181">
    <property type="entry name" value="FBOX"/>
    <property type="match status" value="1"/>
</dbReference>
<comment type="caution">
    <text evidence="2">The sequence shown here is derived from an EMBL/GenBank/DDBJ whole genome shotgun (WGS) entry which is preliminary data.</text>
</comment>
<dbReference type="EMBL" id="JAKKPZ010000740">
    <property type="protein sequence ID" value="KAI1692595.1"/>
    <property type="molecule type" value="Genomic_DNA"/>
</dbReference>
<feature type="domain" description="F-box" evidence="1">
    <location>
        <begin position="1"/>
        <end position="42"/>
    </location>
</feature>
<gene>
    <name evidence="2" type="ORF">DdX_21165</name>
</gene>
<evidence type="ECO:0000313" key="3">
    <source>
        <dbReference type="Proteomes" id="UP001201812"/>
    </source>
</evidence>
<proteinExistence type="predicted"/>
<evidence type="ECO:0000313" key="2">
    <source>
        <dbReference type="EMBL" id="KAI1692595.1"/>
    </source>
</evidence>
<protein>
    <recommendedName>
        <fullName evidence="1">F-box domain-containing protein</fullName>
    </recommendedName>
</protein>
<organism evidence="2 3">
    <name type="scientific">Ditylenchus destructor</name>
    <dbReference type="NCBI Taxonomy" id="166010"/>
    <lineage>
        <taxon>Eukaryota</taxon>
        <taxon>Metazoa</taxon>
        <taxon>Ecdysozoa</taxon>
        <taxon>Nematoda</taxon>
        <taxon>Chromadorea</taxon>
        <taxon>Rhabditida</taxon>
        <taxon>Tylenchina</taxon>
        <taxon>Tylenchomorpha</taxon>
        <taxon>Sphaerularioidea</taxon>
        <taxon>Anguinidae</taxon>
        <taxon>Anguininae</taxon>
        <taxon>Ditylenchus</taxon>
    </lineage>
</organism>
<reference evidence="2" key="1">
    <citation type="submission" date="2022-01" db="EMBL/GenBank/DDBJ databases">
        <title>Genome Sequence Resource for Two Populations of Ditylenchus destructor, the Migratory Endoparasitic Phytonematode.</title>
        <authorList>
            <person name="Zhang H."/>
            <person name="Lin R."/>
            <person name="Xie B."/>
        </authorList>
    </citation>
    <scope>NUCLEOTIDE SEQUENCE</scope>
    <source>
        <strain evidence="2">BazhouSP</strain>
    </source>
</reference>
<dbReference type="Proteomes" id="UP001201812">
    <property type="component" value="Unassembled WGS sequence"/>
</dbReference>
<dbReference type="AlphaFoldDB" id="A0AAD4MG05"/>
<evidence type="ECO:0000259" key="1">
    <source>
        <dbReference type="PROSITE" id="PS50181"/>
    </source>
</evidence>
<keyword evidence="3" id="KW-1185">Reference proteome</keyword>
<dbReference type="InterPro" id="IPR001810">
    <property type="entry name" value="F-box_dom"/>
</dbReference>
<name>A0AAD4MG05_9BILA</name>
<accession>A0AAD4MG05</accession>